<protein>
    <submittedName>
        <fullName evidence="2">Uncharacterized protein</fullName>
    </submittedName>
</protein>
<dbReference type="EMBL" id="CM003533">
    <property type="protein sequence ID" value="RCV31825.1"/>
    <property type="molecule type" value="Genomic_DNA"/>
</dbReference>
<organism evidence="2">
    <name type="scientific">Setaria italica</name>
    <name type="common">Foxtail millet</name>
    <name type="synonym">Panicum italicum</name>
    <dbReference type="NCBI Taxonomy" id="4555"/>
    <lineage>
        <taxon>Eukaryota</taxon>
        <taxon>Viridiplantae</taxon>
        <taxon>Streptophyta</taxon>
        <taxon>Embryophyta</taxon>
        <taxon>Tracheophyta</taxon>
        <taxon>Spermatophyta</taxon>
        <taxon>Magnoliopsida</taxon>
        <taxon>Liliopsida</taxon>
        <taxon>Poales</taxon>
        <taxon>Poaceae</taxon>
        <taxon>PACMAD clade</taxon>
        <taxon>Panicoideae</taxon>
        <taxon>Panicodae</taxon>
        <taxon>Paniceae</taxon>
        <taxon>Cenchrinae</taxon>
        <taxon>Setaria</taxon>
    </lineage>
</organism>
<sequence length="374" mass="41994">MPMEQSPPSKHNDYTYTMSKGEPRSFQFLLNDAVQLTRHLFRQVVLPIPNLPRPEKRRVLCRQPANPIRHSRGVYRQALEVLEAAQPHHLLHHSSTLLLLSEWNTKKLSEYLHMLSRVSHHLIVLQEKNSSRLFHALLPIPKAMLPERPTDREPFAKELESLTQIYVEILVHLVREKVPRGHKDVLGLPAQRCAREVRAKESRGRERLKLFDRAEHQEWHEILRVAGEHGVGMASDRVPGAVGNCEREGLQPGGAALWVCGEEDVVGAWPELGLHEHGAPDHFGREPEALEEEERFPPSFSGRKPGCEALSLLWTAMAGLNFGLSHGMKRGTEAGSRGFAEDPVGERCNGGGEGVGSMANRDLPSRTARRSARA</sequence>
<evidence type="ECO:0000313" key="2">
    <source>
        <dbReference type="EMBL" id="RCV31825.1"/>
    </source>
</evidence>
<accession>A0A368RNR5</accession>
<reference evidence="2" key="2">
    <citation type="submission" date="2015-07" db="EMBL/GenBank/DDBJ databases">
        <authorList>
            <person name="Noorani M."/>
        </authorList>
    </citation>
    <scope>NUCLEOTIDE SEQUENCE</scope>
    <source>
        <strain evidence="2">Yugu1</strain>
    </source>
</reference>
<reference evidence="2" key="1">
    <citation type="journal article" date="2012" name="Nat. Biotechnol.">
        <title>Reference genome sequence of the model plant Setaria.</title>
        <authorList>
            <person name="Bennetzen J.L."/>
            <person name="Schmutz J."/>
            <person name="Wang H."/>
            <person name="Percifield R."/>
            <person name="Hawkins J."/>
            <person name="Pontaroli A.C."/>
            <person name="Estep M."/>
            <person name="Feng L."/>
            <person name="Vaughn J.N."/>
            <person name="Grimwood J."/>
            <person name="Jenkins J."/>
            <person name="Barry K."/>
            <person name="Lindquist E."/>
            <person name="Hellsten U."/>
            <person name="Deshpande S."/>
            <person name="Wang X."/>
            <person name="Wu X."/>
            <person name="Mitros T."/>
            <person name="Triplett J."/>
            <person name="Yang X."/>
            <person name="Ye C.Y."/>
            <person name="Mauro-Herrera M."/>
            <person name="Wang L."/>
            <person name="Li P."/>
            <person name="Sharma M."/>
            <person name="Sharma R."/>
            <person name="Ronald P.C."/>
            <person name="Panaud O."/>
            <person name="Kellogg E.A."/>
            <person name="Brutnell T.P."/>
            <person name="Doust A.N."/>
            <person name="Tuskan G.A."/>
            <person name="Rokhsar D."/>
            <person name="Devos K.M."/>
        </authorList>
    </citation>
    <scope>NUCLEOTIDE SEQUENCE [LARGE SCALE GENOMIC DNA]</scope>
    <source>
        <strain evidence="2">Yugu1</strain>
    </source>
</reference>
<dbReference type="AlphaFoldDB" id="A0A368RNR5"/>
<proteinExistence type="predicted"/>
<dbReference type="OrthoDB" id="10620882at2759"/>
<feature type="region of interest" description="Disordered" evidence="1">
    <location>
        <begin position="332"/>
        <end position="374"/>
    </location>
</feature>
<evidence type="ECO:0000256" key="1">
    <source>
        <dbReference type="SAM" id="MobiDB-lite"/>
    </source>
</evidence>
<name>A0A368RNR5_SETIT</name>
<gene>
    <name evidence="2" type="ORF">SETIT_6G209000v2</name>
</gene>